<dbReference type="AlphaFoldDB" id="A0AAV4CDA4"/>
<evidence type="ECO:0000313" key="1">
    <source>
        <dbReference type="EMBL" id="GFO30745.1"/>
    </source>
</evidence>
<dbReference type="EMBL" id="BLXT01006265">
    <property type="protein sequence ID" value="GFO30745.1"/>
    <property type="molecule type" value="Genomic_DNA"/>
</dbReference>
<evidence type="ECO:0008006" key="3">
    <source>
        <dbReference type="Google" id="ProtNLM"/>
    </source>
</evidence>
<sequence length="106" mass="11824">MLGRALFCRPLRDQLSSVVCNNNRVCCCNNWRRGHGPLVIVNIRSPSPGGPIIASCNVCIKQANHNRPCRRPGLRKTQAQTVVKCSPLLDCSLSEAKNVNAFYWLF</sequence>
<organism evidence="1 2">
    <name type="scientific">Plakobranchus ocellatus</name>
    <dbReference type="NCBI Taxonomy" id="259542"/>
    <lineage>
        <taxon>Eukaryota</taxon>
        <taxon>Metazoa</taxon>
        <taxon>Spiralia</taxon>
        <taxon>Lophotrochozoa</taxon>
        <taxon>Mollusca</taxon>
        <taxon>Gastropoda</taxon>
        <taxon>Heterobranchia</taxon>
        <taxon>Euthyneura</taxon>
        <taxon>Panpulmonata</taxon>
        <taxon>Sacoglossa</taxon>
        <taxon>Placobranchoidea</taxon>
        <taxon>Plakobranchidae</taxon>
        <taxon>Plakobranchus</taxon>
    </lineage>
</organism>
<accession>A0AAV4CDA4</accession>
<protein>
    <recommendedName>
        <fullName evidence="3">Secreted protein</fullName>
    </recommendedName>
</protein>
<comment type="caution">
    <text evidence="1">The sequence shown here is derived from an EMBL/GenBank/DDBJ whole genome shotgun (WGS) entry which is preliminary data.</text>
</comment>
<reference evidence="1 2" key="1">
    <citation type="journal article" date="2021" name="Elife">
        <title>Chloroplast acquisition without the gene transfer in kleptoplastic sea slugs, Plakobranchus ocellatus.</title>
        <authorList>
            <person name="Maeda T."/>
            <person name="Takahashi S."/>
            <person name="Yoshida T."/>
            <person name="Shimamura S."/>
            <person name="Takaki Y."/>
            <person name="Nagai Y."/>
            <person name="Toyoda A."/>
            <person name="Suzuki Y."/>
            <person name="Arimoto A."/>
            <person name="Ishii H."/>
            <person name="Satoh N."/>
            <person name="Nishiyama T."/>
            <person name="Hasebe M."/>
            <person name="Maruyama T."/>
            <person name="Minagawa J."/>
            <person name="Obokata J."/>
            <person name="Shigenobu S."/>
        </authorList>
    </citation>
    <scope>NUCLEOTIDE SEQUENCE [LARGE SCALE GENOMIC DNA]</scope>
</reference>
<gene>
    <name evidence="1" type="ORF">PoB_005725000</name>
</gene>
<evidence type="ECO:0000313" key="2">
    <source>
        <dbReference type="Proteomes" id="UP000735302"/>
    </source>
</evidence>
<dbReference type="Proteomes" id="UP000735302">
    <property type="component" value="Unassembled WGS sequence"/>
</dbReference>
<name>A0AAV4CDA4_9GAST</name>
<proteinExistence type="predicted"/>
<keyword evidence="2" id="KW-1185">Reference proteome</keyword>